<evidence type="ECO:0000313" key="1">
    <source>
        <dbReference type="EMBL" id="MFC6723515.1"/>
    </source>
</evidence>
<dbReference type="EMBL" id="JBHSWU010000022">
    <property type="protein sequence ID" value="MFC6723515.1"/>
    <property type="molecule type" value="Genomic_DNA"/>
</dbReference>
<reference evidence="1 2" key="1">
    <citation type="journal article" date="2019" name="Int. J. Syst. Evol. Microbiol.">
        <title>The Global Catalogue of Microorganisms (GCM) 10K type strain sequencing project: providing services to taxonomists for standard genome sequencing and annotation.</title>
        <authorList>
            <consortium name="The Broad Institute Genomics Platform"/>
            <consortium name="The Broad Institute Genome Sequencing Center for Infectious Disease"/>
            <person name="Wu L."/>
            <person name="Ma J."/>
        </authorList>
    </citation>
    <scope>NUCLEOTIDE SEQUENCE [LARGE SCALE GENOMIC DNA]</scope>
    <source>
        <strain evidence="1 2">NBRC 111368</strain>
    </source>
</reference>
<keyword evidence="2" id="KW-1185">Reference proteome</keyword>
<dbReference type="Proteomes" id="UP001596328">
    <property type="component" value="Unassembled WGS sequence"/>
</dbReference>
<name>A0ABD5RW73_9EURY</name>
<sequence>MPNLFQQVRRVIFGSGLRAVADGGPGDLDMDISVRPGSESLKFDVGIWNLSDENWESVKREDTVDIELGWAETSVERVCMGKIDKTYTETANNGADTRYVVRGVDATLPQLNERISRTFTDRNPGYIARRLAEECDVGFGLIEDADKVIEGKYPVTKDRSVRHHLRMLLNEAGKLTGDQWLWSARRGELYFHRESTTTEDNVRLWASENDGNLLSANHSTGSSTQDGAEEISFEAYCEPGIRKDGTVQLESRVASGSYKVSDFEFRSDTTTGEHEVTGTLVPEGAQYSADFLDDLSFFSPARQGTRE</sequence>
<proteinExistence type="predicted"/>
<accession>A0ABD5RW73</accession>
<protein>
    <submittedName>
        <fullName evidence="1">Uncharacterized protein</fullName>
    </submittedName>
</protein>
<gene>
    <name evidence="1" type="ORF">ACFQE1_03740</name>
</gene>
<comment type="caution">
    <text evidence="1">The sequence shown here is derived from an EMBL/GenBank/DDBJ whole genome shotgun (WGS) entry which is preliminary data.</text>
</comment>
<evidence type="ECO:0000313" key="2">
    <source>
        <dbReference type="Proteomes" id="UP001596328"/>
    </source>
</evidence>
<organism evidence="1 2">
    <name type="scientific">Halobium palmae</name>
    <dbReference type="NCBI Taxonomy" id="1776492"/>
    <lineage>
        <taxon>Archaea</taxon>
        <taxon>Methanobacteriati</taxon>
        <taxon>Methanobacteriota</taxon>
        <taxon>Stenosarchaea group</taxon>
        <taxon>Halobacteria</taxon>
        <taxon>Halobacteriales</taxon>
        <taxon>Haloferacaceae</taxon>
        <taxon>Halobium</taxon>
    </lineage>
</organism>
<dbReference type="AlphaFoldDB" id="A0ABD5RW73"/>